<evidence type="ECO:0000313" key="4">
    <source>
        <dbReference type="EMBL" id="KAL0008835.1"/>
    </source>
</evidence>
<reference evidence="4 5" key="1">
    <citation type="submission" date="2024-01" db="EMBL/GenBank/DDBJ databases">
        <title>A telomere-to-telomere, gap-free genome of sweet tea (Lithocarpus litseifolius).</title>
        <authorList>
            <person name="Zhou J."/>
        </authorList>
    </citation>
    <scope>NUCLEOTIDE SEQUENCE [LARGE SCALE GENOMIC DNA]</scope>
    <source>
        <strain evidence="4">Zhou-2022a</strain>
        <tissue evidence="4">Leaf</tissue>
    </source>
</reference>
<comment type="caution">
    <text evidence="4">The sequence shown here is derived from an EMBL/GenBank/DDBJ whole genome shotgun (WGS) entry which is preliminary data.</text>
</comment>
<dbReference type="Proteomes" id="UP001459277">
    <property type="component" value="Unassembled WGS sequence"/>
</dbReference>
<keyword evidence="2" id="KW-0812">Transmembrane</keyword>
<evidence type="ECO:0000313" key="5">
    <source>
        <dbReference type="Proteomes" id="UP001459277"/>
    </source>
</evidence>
<comment type="subcellular location">
    <subcellularLocation>
        <location evidence="1">Membrane</location>
    </subcellularLocation>
</comment>
<evidence type="ECO:0000256" key="3">
    <source>
        <dbReference type="ARBA" id="ARBA00023136"/>
    </source>
</evidence>
<organism evidence="4 5">
    <name type="scientific">Lithocarpus litseifolius</name>
    <dbReference type="NCBI Taxonomy" id="425828"/>
    <lineage>
        <taxon>Eukaryota</taxon>
        <taxon>Viridiplantae</taxon>
        <taxon>Streptophyta</taxon>
        <taxon>Embryophyta</taxon>
        <taxon>Tracheophyta</taxon>
        <taxon>Spermatophyta</taxon>
        <taxon>Magnoliopsida</taxon>
        <taxon>eudicotyledons</taxon>
        <taxon>Gunneridae</taxon>
        <taxon>Pentapetalae</taxon>
        <taxon>rosids</taxon>
        <taxon>fabids</taxon>
        <taxon>Fagales</taxon>
        <taxon>Fagaceae</taxon>
        <taxon>Lithocarpus</taxon>
    </lineage>
</organism>
<dbReference type="InterPro" id="IPR023395">
    <property type="entry name" value="MCP_dom_sf"/>
</dbReference>
<keyword evidence="3" id="KW-0472">Membrane</keyword>
<dbReference type="Gene3D" id="1.50.40.10">
    <property type="entry name" value="Mitochondrial carrier domain"/>
    <property type="match status" value="1"/>
</dbReference>
<dbReference type="AlphaFoldDB" id="A0AAW2DDZ3"/>
<accession>A0AAW2DDZ3</accession>
<evidence type="ECO:0000256" key="2">
    <source>
        <dbReference type="ARBA" id="ARBA00022692"/>
    </source>
</evidence>
<dbReference type="EMBL" id="JAZDWU010000003">
    <property type="protein sequence ID" value="KAL0008835.1"/>
    <property type="molecule type" value="Genomic_DNA"/>
</dbReference>
<proteinExistence type="predicted"/>
<dbReference type="GO" id="GO:0016020">
    <property type="term" value="C:membrane"/>
    <property type="evidence" value="ECO:0007669"/>
    <property type="project" value="UniProtKB-SubCell"/>
</dbReference>
<evidence type="ECO:0000256" key="1">
    <source>
        <dbReference type="ARBA" id="ARBA00004370"/>
    </source>
</evidence>
<sequence length="254" mass="28366">MWDAKSPRPCSPRDLPRPRQVSWRAWPRRLSIPHRRELPPLSTVAVNQLMVHYFLRFIAYKVESGGSSLRCGTLSLLGHALQETCRGLIKGGVSCLPHPSALADQPLVGYQLMVHYFLRFIAYKVESGGSSLRCGTLSLLGHALQETCRAAAGAKAATSVTTNPLWAVKTRLQNTNLCVVSRYASFVTHSQLNCFETLTLDMGRRKAKLRTRSKSVTLERASLQDVDEVDQETHEASTQGLSLFWDYINTIPKK</sequence>
<keyword evidence="5" id="KW-1185">Reference proteome</keyword>
<name>A0AAW2DDZ3_9ROSI</name>
<protein>
    <submittedName>
        <fullName evidence="4">Uncharacterized protein</fullName>
    </submittedName>
</protein>
<gene>
    <name evidence="4" type="ORF">SO802_010337</name>
</gene>
<dbReference type="SUPFAM" id="SSF103506">
    <property type="entry name" value="Mitochondrial carrier"/>
    <property type="match status" value="1"/>
</dbReference>